<dbReference type="EMBL" id="VIGD01000001">
    <property type="protein sequence ID" value="TQE92519.1"/>
    <property type="molecule type" value="Genomic_DNA"/>
</dbReference>
<dbReference type="InterPro" id="IPR029058">
    <property type="entry name" value="AB_hydrolase_fold"/>
</dbReference>
<gene>
    <name evidence="2" type="ORF">FKZ59_01835</name>
</gene>
<dbReference type="OrthoDB" id="9806902at2"/>
<protein>
    <submittedName>
        <fullName evidence="2">Lysophospholipase</fullName>
    </submittedName>
</protein>
<keyword evidence="3" id="KW-1185">Reference proteome</keyword>
<evidence type="ECO:0000313" key="3">
    <source>
        <dbReference type="Proteomes" id="UP000315753"/>
    </source>
</evidence>
<dbReference type="Proteomes" id="UP000315753">
    <property type="component" value="Unassembled WGS sequence"/>
</dbReference>
<proteinExistence type="predicted"/>
<sequence>MSDGQKIYTRIYEQENPIGDFYILHGMGEHGGRYDDFANFLHLEGYRVIVPDHRGHGKTGEVSGKLGYFCDDDGFERVVEDVYEIVNQTMNKEAPRIIFGHSMGSFLARRFIQLHSSLVHQCILCGTGATTALHYIGNLLAKSLIRMQGKEMESKWMNELAFSSFNKQFENPKTPFDWLTSDGQAVESYINDPYCGFVPTHQFFKDLTDGLLLISRKEENKKIRKDLPVLLISGAADPVGNNGKGVFQVAEQLTEAGLEHVAVHLFEGMRHEILNERSKELVYKVIKRWLKKWNDKS</sequence>
<dbReference type="InterPro" id="IPR022742">
    <property type="entry name" value="Hydrolase_4"/>
</dbReference>
<dbReference type="Pfam" id="PF12146">
    <property type="entry name" value="Hydrolase_4"/>
    <property type="match status" value="1"/>
</dbReference>
<feature type="domain" description="Serine aminopeptidase S33" evidence="1">
    <location>
        <begin position="19"/>
        <end position="277"/>
    </location>
</feature>
<name>A0A540V6Y5_9BACL</name>
<evidence type="ECO:0000313" key="2">
    <source>
        <dbReference type="EMBL" id="TQE92519.1"/>
    </source>
</evidence>
<organism evidence="2 3">
    <name type="scientific">Ureibacillus terrenus</name>
    <dbReference type="NCBI Taxonomy" id="118246"/>
    <lineage>
        <taxon>Bacteria</taxon>
        <taxon>Bacillati</taxon>
        <taxon>Bacillota</taxon>
        <taxon>Bacilli</taxon>
        <taxon>Bacillales</taxon>
        <taxon>Caryophanaceae</taxon>
        <taxon>Ureibacillus</taxon>
    </lineage>
</organism>
<dbReference type="SUPFAM" id="SSF53474">
    <property type="entry name" value="alpha/beta-Hydrolases"/>
    <property type="match status" value="1"/>
</dbReference>
<dbReference type="InterPro" id="IPR051044">
    <property type="entry name" value="MAG_DAG_Lipase"/>
</dbReference>
<dbReference type="PANTHER" id="PTHR11614">
    <property type="entry name" value="PHOSPHOLIPASE-RELATED"/>
    <property type="match status" value="1"/>
</dbReference>
<dbReference type="AlphaFoldDB" id="A0A540V6Y5"/>
<accession>A0A540V6Y5</accession>
<reference evidence="2 3" key="1">
    <citation type="submission" date="2019-06" db="EMBL/GenBank/DDBJ databases">
        <title>Genome sequence of Ureibacillus terrenus.</title>
        <authorList>
            <person name="Maclea K.S."/>
            <person name="Simoes M."/>
        </authorList>
    </citation>
    <scope>NUCLEOTIDE SEQUENCE [LARGE SCALE GENOMIC DNA]</scope>
    <source>
        <strain evidence="2 3">ATCC BAA-384</strain>
    </source>
</reference>
<evidence type="ECO:0000259" key="1">
    <source>
        <dbReference type="Pfam" id="PF12146"/>
    </source>
</evidence>
<dbReference type="Gene3D" id="3.40.50.1820">
    <property type="entry name" value="alpha/beta hydrolase"/>
    <property type="match status" value="1"/>
</dbReference>
<comment type="caution">
    <text evidence="2">The sequence shown here is derived from an EMBL/GenBank/DDBJ whole genome shotgun (WGS) entry which is preliminary data.</text>
</comment>